<evidence type="ECO:0000313" key="14">
    <source>
        <dbReference type="EMBL" id="CAF9917230.1"/>
    </source>
</evidence>
<evidence type="ECO:0000256" key="11">
    <source>
        <dbReference type="SAM" id="MobiDB-lite"/>
    </source>
</evidence>
<dbReference type="AlphaFoldDB" id="A0A8H3IDX2"/>
<sequence>MAEAFNPGNVYSAKHLSEYICKSLPQSSDPQLRDPFDAVALLCHACMLVVGFRLVGLGEDDKIEVTADPTAPKPLPTAWNSTTTSNYTFRYAHDQSSLTYLVKVSRLGSKALIHGLTLPDEGKIHSLDVPTKEFISPSSLPLRVTSEEDEPSVSAKIRDIFISAARITDLAALLKINLIQKLAPGIRKEGYEESAHAASNARSGSPLASSAAREREAQRPERDPLADDRTPPYALPRPFDDPLALGPRRPYPAGDFQPPGFEDEYEINRPPGAGPYGGARRPLNIGERDLYPPGLGPHDPFRGPGGYGSGGGIGGGGMHPTFDDPMFDGQGGFGGPGGRAPPGARYDPVGPGDGVPRGGLGRFPGGGGGGFGRGGMGGPFGGDII</sequence>
<feature type="region of interest" description="Disordered" evidence="11">
    <location>
        <begin position="193"/>
        <end position="282"/>
    </location>
</feature>
<feature type="compositionally biased region" description="Basic and acidic residues" evidence="11">
    <location>
        <begin position="212"/>
        <end position="230"/>
    </location>
</feature>
<dbReference type="Pfam" id="PF08577">
    <property type="entry name" value="PI31_Prot_C"/>
    <property type="match status" value="1"/>
</dbReference>
<evidence type="ECO:0000256" key="7">
    <source>
        <dbReference type="ARBA" id="ARBA00022824"/>
    </source>
</evidence>
<feature type="region of interest" description="Disordered" evidence="11">
    <location>
        <begin position="313"/>
        <end position="385"/>
    </location>
</feature>
<organism evidence="14 15">
    <name type="scientific">Heterodermia speciosa</name>
    <dbReference type="NCBI Taxonomy" id="116794"/>
    <lineage>
        <taxon>Eukaryota</taxon>
        <taxon>Fungi</taxon>
        <taxon>Dikarya</taxon>
        <taxon>Ascomycota</taxon>
        <taxon>Pezizomycotina</taxon>
        <taxon>Lecanoromycetes</taxon>
        <taxon>OSLEUM clade</taxon>
        <taxon>Lecanoromycetidae</taxon>
        <taxon>Caliciales</taxon>
        <taxon>Physciaceae</taxon>
        <taxon>Heterodermia</taxon>
    </lineage>
</organism>
<feature type="domain" description="PI31 proteasome regulator N-terminal" evidence="13">
    <location>
        <begin position="29"/>
        <end position="189"/>
    </location>
</feature>
<feature type="compositionally biased region" description="Low complexity" evidence="11">
    <location>
        <begin position="341"/>
        <end position="350"/>
    </location>
</feature>
<evidence type="ECO:0000256" key="10">
    <source>
        <dbReference type="ARBA" id="ARBA00024805"/>
    </source>
</evidence>
<accession>A0A8H3IDX2</accession>
<evidence type="ECO:0000256" key="9">
    <source>
        <dbReference type="ARBA" id="ARBA00022990"/>
    </source>
</evidence>
<proteinExistence type="inferred from homology"/>
<name>A0A8H3IDX2_9LECA</name>
<keyword evidence="15" id="KW-1185">Reference proteome</keyword>
<evidence type="ECO:0000259" key="12">
    <source>
        <dbReference type="Pfam" id="PF08577"/>
    </source>
</evidence>
<evidence type="ECO:0000259" key="13">
    <source>
        <dbReference type="Pfam" id="PF11566"/>
    </source>
</evidence>
<dbReference type="Gene3D" id="3.40.1000.30">
    <property type="match status" value="1"/>
</dbReference>
<dbReference type="Proteomes" id="UP000664521">
    <property type="component" value="Unassembled WGS sequence"/>
</dbReference>
<gene>
    <name evidence="14" type="ORF">HETSPECPRED_003186</name>
</gene>
<evidence type="ECO:0000256" key="3">
    <source>
        <dbReference type="ARBA" id="ARBA00006405"/>
    </source>
</evidence>
<feature type="compositionally biased region" description="Gly residues" evidence="11">
    <location>
        <begin position="329"/>
        <end position="340"/>
    </location>
</feature>
<dbReference type="PANTHER" id="PTHR13266:SF1">
    <property type="entry name" value="PROTEASOME INHIBITOR PI31 SUBUNIT"/>
    <property type="match status" value="1"/>
</dbReference>
<comment type="caution">
    <text evidence="14">The sequence shown here is derived from an EMBL/GenBank/DDBJ whole genome shotgun (WGS) entry which is preliminary data.</text>
</comment>
<dbReference type="GO" id="GO:0070628">
    <property type="term" value="F:proteasome binding"/>
    <property type="evidence" value="ECO:0007669"/>
    <property type="project" value="InterPro"/>
</dbReference>
<dbReference type="EMBL" id="CAJPDS010000019">
    <property type="protein sequence ID" value="CAF9917230.1"/>
    <property type="molecule type" value="Genomic_DNA"/>
</dbReference>
<comment type="function">
    <text evidence="10">Plays an important role in control of proteasome function. Inhibits the hydrolysis of protein and peptide substrates by the 20S proteasome. Also inhibits the activation of the proteasome by the proteasome regulatory proteins PA700 and PA28.</text>
</comment>
<evidence type="ECO:0000256" key="2">
    <source>
        <dbReference type="ARBA" id="ARBA00004496"/>
    </source>
</evidence>
<dbReference type="GO" id="GO:0004866">
    <property type="term" value="F:endopeptidase inhibitor activity"/>
    <property type="evidence" value="ECO:0007669"/>
    <property type="project" value="InterPro"/>
</dbReference>
<comment type="similarity">
    <text evidence="3">Belongs to the proteasome inhibitor PI31 family.</text>
</comment>
<dbReference type="InterPro" id="IPR045128">
    <property type="entry name" value="PI31-like"/>
</dbReference>
<evidence type="ECO:0000256" key="8">
    <source>
        <dbReference type="ARBA" id="ARBA00022942"/>
    </source>
</evidence>
<keyword evidence="8" id="KW-0647">Proteasome</keyword>
<dbReference type="GO" id="GO:0000502">
    <property type="term" value="C:proteasome complex"/>
    <property type="evidence" value="ECO:0007669"/>
    <property type="project" value="UniProtKB-KW"/>
</dbReference>
<dbReference type="OrthoDB" id="68090at2759"/>
<reference evidence="14" key="1">
    <citation type="submission" date="2021-03" db="EMBL/GenBank/DDBJ databases">
        <authorList>
            <person name="Tagirdzhanova G."/>
        </authorList>
    </citation>
    <scope>NUCLEOTIDE SEQUENCE</scope>
</reference>
<comment type="subcellular location">
    <subcellularLocation>
        <location evidence="2">Cytoplasm</location>
    </subcellularLocation>
    <subcellularLocation>
        <location evidence="1">Endoplasmic reticulum</location>
    </subcellularLocation>
</comment>
<feature type="domain" description="PI31 proteasome regulator C-terminal" evidence="12">
    <location>
        <begin position="285"/>
        <end position="351"/>
    </location>
</feature>
<dbReference type="InterPro" id="IPR021625">
    <property type="entry name" value="PI31_Prot_N"/>
</dbReference>
<keyword evidence="6" id="KW-0597">Phosphoprotein</keyword>
<keyword evidence="7" id="KW-0256">Endoplasmic reticulum</keyword>
<protein>
    <recommendedName>
        <fullName evidence="16">Proteasome inhibitor PI31 subunit</fullName>
    </recommendedName>
</protein>
<dbReference type="GO" id="GO:0005783">
    <property type="term" value="C:endoplasmic reticulum"/>
    <property type="evidence" value="ECO:0007669"/>
    <property type="project" value="UniProtKB-SubCell"/>
</dbReference>
<dbReference type="GO" id="GO:0043161">
    <property type="term" value="P:proteasome-mediated ubiquitin-dependent protein catabolic process"/>
    <property type="evidence" value="ECO:0007669"/>
    <property type="project" value="InterPro"/>
</dbReference>
<evidence type="ECO:0000256" key="1">
    <source>
        <dbReference type="ARBA" id="ARBA00004240"/>
    </source>
</evidence>
<evidence type="ECO:0000256" key="5">
    <source>
        <dbReference type="ARBA" id="ARBA00022490"/>
    </source>
</evidence>
<keyword evidence="5" id="KW-0963">Cytoplasm</keyword>
<evidence type="ECO:0000256" key="6">
    <source>
        <dbReference type="ARBA" id="ARBA00022553"/>
    </source>
</evidence>
<dbReference type="Pfam" id="PF11566">
    <property type="entry name" value="PI31_Prot_N"/>
    <property type="match status" value="1"/>
</dbReference>
<evidence type="ECO:0008006" key="16">
    <source>
        <dbReference type="Google" id="ProtNLM"/>
    </source>
</evidence>
<keyword evidence="9" id="KW-0007">Acetylation</keyword>
<dbReference type="PANTHER" id="PTHR13266">
    <property type="entry name" value="PROTEASOME INHIBITOR"/>
    <property type="match status" value="1"/>
</dbReference>
<keyword evidence="4" id="KW-0488">Methylation</keyword>
<evidence type="ECO:0000313" key="15">
    <source>
        <dbReference type="Proteomes" id="UP000664521"/>
    </source>
</evidence>
<evidence type="ECO:0000256" key="4">
    <source>
        <dbReference type="ARBA" id="ARBA00022481"/>
    </source>
</evidence>
<dbReference type="InterPro" id="IPR013886">
    <property type="entry name" value="PI31_Prot_C"/>
</dbReference>
<feature type="compositionally biased region" description="Gly residues" evidence="11">
    <location>
        <begin position="351"/>
        <end position="385"/>
    </location>
</feature>